<evidence type="ECO:0000259" key="5">
    <source>
        <dbReference type="PROSITE" id="PS50158"/>
    </source>
</evidence>
<keyword evidence="2" id="KW-0479">Metal-binding</keyword>
<keyword evidence="4" id="KW-0175">Coiled coil</keyword>
<evidence type="ECO:0000256" key="2">
    <source>
        <dbReference type="PROSITE-ProRule" id="PRU00047"/>
    </source>
</evidence>
<keyword evidence="2" id="KW-0863">Zinc-finger</keyword>
<evidence type="ECO:0000256" key="4">
    <source>
        <dbReference type="SAM" id="Coils"/>
    </source>
</evidence>
<keyword evidence="7" id="KW-1185">Reference proteome</keyword>
<dbReference type="PROSITE" id="PS50158">
    <property type="entry name" value="ZF_CCHC"/>
    <property type="match status" value="1"/>
</dbReference>
<name>A0A8X6WGX2_TRICX</name>
<evidence type="ECO:0000313" key="7">
    <source>
        <dbReference type="Proteomes" id="UP000887159"/>
    </source>
</evidence>
<dbReference type="GO" id="GO:0005634">
    <property type="term" value="C:nucleus"/>
    <property type="evidence" value="ECO:0007669"/>
    <property type="project" value="InterPro"/>
</dbReference>
<accession>A0A8X6WGX2</accession>
<feature type="coiled-coil region" evidence="4">
    <location>
        <begin position="316"/>
        <end position="361"/>
    </location>
</feature>
<gene>
    <name evidence="6" type="primary">Tf2-6_451</name>
    <name evidence="6" type="ORF">TNCV_2506201</name>
</gene>
<dbReference type="GO" id="GO:0008270">
    <property type="term" value="F:zinc ion binding"/>
    <property type="evidence" value="ECO:0007669"/>
    <property type="project" value="UniProtKB-KW"/>
</dbReference>
<dbReference type="PANTHER" id="PTHR46888">
    <property type="entry name" value="ZINC KNUCKLE DOMAINCONTAINING PROTEIN-RELATED"/>
    <property type="match status" value="1"/>
</dbReference>
<keyword evidence="1" id="KW-0677">Repeat</keyword>
<dbReference type="EMBL" id="BMAU01021422">
    <property type="protein sequence ID" value="GFY34317.1"/>
    <property type="molecule type" value="Genomic_DNA"/>
</dbReference>
<feature type="repeat" description="RPEL" evidence="3">
    <location>
        <begin position="879"/>
        <end position="904"/>
    </location>
</feature>
<comment type="caution">
    <text evidence="6">The sequence shown here is derived from an EMBL/GenBank/DDBJ whole genome shotgun (WGS) entry which is preliminary data.</text>
</comment>
<protein>
    <submittedName>
        <fullName evidence="6">Transposon Tf2-6 polyprotein</fullName>
    </submittedName>
</protein>
<evidence type="ECO:0000256" key="3">
    <source>
        <dbReference type="PROSITE-ProRule" id="PRU00401"/>
    </source>
</evidence>
<dbReference type="AlphaFoldDB" id="A0A8X6WGX2"/>
<organism evidence="6 7">
    <name type="scientific">Trichonephila clavipes</name>
    <name type="common">Golden silk orbweaver</name>
    <name type="synonym">Nephila clavipes</name>
    <dbReference type="NCBI Taxonomy" id="2585209"/>
    <lineage>
        <taxon>Eukaryota</taxon>
        <taxon>Metazoa</taxon>
        <taxon>Ecdysozoa</taxon>
        <taxon>Arthropoda</taxon>
        <taxon>Chelicerata</taxon>
        <taxon>Arachnida</taxon>
        <taxon>Araneae</taxon>
        <taxon>Araneomorphae</taxon>
        <taxon>Entelegynae</taxon>
        <taxon>Araneoidea</taxon>
        <taxon>Nephilidae</taxon>
        <taxon>Trichonephila</taxon>
    </lineage>
</organism>
<dbReference type="GO" id="GO:0003676">
    <property type="term" value="F:nucleic acid binding"/>
    <property type="evidence" value="ECO:0007669"/>
    <property type="project" value="InterPro"/>
</dbReference>
<dbReference type="Proteomes" id="UP000887159">
    <property type="component" value="Unassembled WGS sequence"/>
</dbReference>
<sequence length="920" mass="106688">MRKSKQWRKGGRWKKEERRMNEIIVLEEEMRLKNERWLVEEQMRHVQEEHETSMKKQKCLPEERCKRMNEQNQLLNEEEEKFSDEDMEVTQAIEKVLVAKAEQIQTRSTDQYAVAQSVVVEREKEEISVDVINDKDESNPVILSKERIDFDEDEIEEEKLKLPKRKRKNLSRRTVAELQQKVNLKASSNMVLIPQHWSLRREYSQDKSGIGKLAWKLTDFIKRDGTVRIRRSLRENRSTRKRVRLKLRPQDNIYRDGKVARPSRRQRLGVERDRGMDQHGGAIGHGRMSGKVGSAIYLAVRVVLSFLCISLVVTSVHEADAQAKRANEELRTKIELAKLQLAKLEKEIELQLAKNKALSLNPAAKVEEKQFETNIENMIKSIKTLSLPVPTRSENFNLFFQSLERAFLTKKINDEYKSEILINLLGERAHNVLLYINEEELNDYEKLKSIVLREFQLTPRECLNSFKNAVKSSGETYIQFAARLTANFQYYCSLRKVNSFESLCDLIISDKLYETLNKETATHIGIREAEDWFRPIDLAKECDIYISSRSGSHKEIPITYGYTQDPFKNRSQNFKPKVKENYPQYLERENKNCFICGDSSHCARDCEKRFKPKESNDHIHNRIIVNTLKRESEKQNSDECANLQYVNIFVENQPVTALIDSGCQIPVLNSSLIRVQTPSEEIITLSSCFGEQRMVEVKPINISLNQHSPSLSVRTAISPTLTEEFIIHPSVYSEIEKLGHAKSDVLLSESGSSLSTDCGVSFPNVSVSNVIENSSYDLSHVKNFNTRNDLSSLVKNYKCNKIKSTKLKLSIVREKCSDIVLCKKANGAMKTSSVEFISQSPTPSPMNSNYRRFVLLRRIFEPWQWKRRKKRNRFEQTSRTLQRKISIRSTKNQLVKKDVLKPVKQCFPVEPSGCRRGAFT</sequence>
<proteinExistence type="predicted"/>
<dbReference type="InterPro" id="IPR007180">
    <property type="entry name" value="DUF382"/>
</dbReference>
<dbReference type="Pfam" id="PF04037">
    <property type="entry name" value="DUF382"/>
    <property type="match status" value="1"/>
</dbReference>
<evidence type="ECO:0000256" key="1">
    <source>
        <dbReference type="ARBA" id="ARBA00022737"/>
    </source>
</evidence>
<dbReference type="PROSITE" id="PS51073">
    <property type="entry name" value="RPEL"/>
    <property type="match status" value="1"/>
</dbReference>
<dbReference type="PANTHER" id="PTHR46888:SF1">
    <property type="entry name" value="RIBONUCLEASE H"/>
    <property type="match status" value="1"/>
</dbReference>
<dbReference type="InterPro" id="IPR004018">
    <property type="entry name" value="RPEL_repeat"/>
</dbReference>
<evidence type="ECO:0000313" key="6">
    <source>
        <dbReference type="EMBL" id="GFY34317.1"/>
    </source>
</evidence>
<reference evidence="6" key="1">
    <citation type="submission" date="2020-08" db="EMBL/GenBank/DDBJ databases">
        <title>Multicomponent nature underlies the extraordinary mechanical properties of spider dragline silk.</title>
        <authorList>
            <person name="Kono N."/>
            <person name="Nakamura H."/>
            <person name="Mori M."/>
            <person name="Yoshida Y."/>
            <person name="Ohtoshi R."/>
            <person name="Malay A.D."/>
            <person name="Moran D.A.P."/>
            <person name="Tomita M."/>
            <person name="Numata K."/>
            <person name="Arakawa K."/>
        </authorList>
    </citation>
    <scope>NUCLEOTIDE SEQUENCE</scope>
</reference>
<keyword evidence="2" id="KW-0862">Zinc</keyword>
<dbReference type="InterPro" id="IPR001878">
    <property type="entry name" value="Znf_CCHC"/>
</dbReference>
<feature type="domain" description="CCHC-type" evidence="5">
    <location>
        <begin position="593"/>
        <end position="608"/>
    </location>
</feature>